<evidence type="ECO:0000313" key="2">
    <source>
        <dbReference type="Proteomes" id="UP000322791"/>
    </source>
</evidence>
<dbReference type="Proteomes" id="UP000322791">
    <property type="component" value="Unassembled WGS sequence"/>
</dbReference>
<dbReference type="Pfam" id="PF14092">
    <property type="entry name" value="DUF4270"/>
    <property type="match status" value="1"/>
</dbReference>
<dbReference type="InterPro" id="IPR025366">
    <property type="entry name" value="DUF4270"/>
</dbReference>
<gene>
    <name evidence="1" type="ORF">FY528_07265</name>
</gene>
<keyword evidence="2" id="KW-1185">Reference proteome</keyword>
<organism evidence="1 2">
    <name type="scientific">Hymenobacter lutimineralis</name>
    <dbReference type="NCBI Taxonomy" id="2606448"/>
    <lineage>
        <taxon>Bacteria</taxon>
        <taxon>Pseudomonadati</taxon>
        <taxon>Bacteroidota</taxon>
        <taxon>Cytophagia</taxon>
        <taxon>Cytophagales</taxon>
        <taxon>Hymenobacteraceae</taxon>
        <taxon>Hymenobacter</taxon>
    </lineage>
</organism>
<evidence type="ECO:0000313" key="1">
    <source>
        <dbReference type="EMBL" id="TYZ11484.1"/>
    </source>
</evidence>
<protein>
    <submittedName>
        <fullName evidence="1">DUF4270 domain-containing protein</fullName>
    </submittedName>
</protein>
<name>A0A5D6V9Y3_9BACT</name>
<accession>A0A5D6V9Y3</accession>
<dbReference type="EMBL" id="VTHL01000005">
    <property type="protein sequence ID" value="TYZ11484.1"/>
    <property type="molecule type" value="Genomic_DNA"/>
</dbReference>
<reference evidence="1 2" key="1">
    <citation type="submission" date="2019-08" db="EMBL/GenBank/DDBJ databases">
        <authorList>
            <person name="Seo M.-J."/>
        </authorList>
    </citation>
    <scope>NUCLEOTIDE SEQUENCE [LARGE SCALE GENOMIC DNA]</scope>
    <source>
        <strain evidence="1 2">KIGAM108</strain>
    </source>
</reference>
<comment type="caution">
    <text evidence="1">The sequence shown here is derived from an EMBL/GenBank/DDBJ whole genome shotgun (WGS) entry which is preliminary data.</text>
</comment>
<proteinExistence type="predicted"/>
<sequence length="533" mass="57532">MSTPRTGASARLRPMIPCLLLTTRFIMNWPTRSFQRAAAIFFSASVLLTACEDPNAVGLELPGSTPLTTEFKDLAVSASTIQQDSLPTTGRNHFLAGRLQDGALGTVTARTFLETKISGDSIPALFTGAQLDSVVLFFGFDYTYGPTTPAPRLDVYKLAAPFDERTTYNSSSSIPTSTALLTDAPAQLNRKQFVRQRVNPTSTTDTTTKRVAVSVNVVRLPLVKSGQSTAFTTALFTALNTPGFSQATLDNLLPGLALAPSANYKGGIVRFNRTSATRAVVYYRAGKTKQPEVLINRTYTIRYGSAAPASSTGQPDPNAPRYFTQVTTELGGPLAFLQSEADSVASSRTNGLTYLQEGTGIATKLYISGLKELSQQSNIVINRAELIIPVKPYANVQFAYPSQAFLYEVNKRNQVLVRDINNQSVDRVVQESGFSPVSSGNAAIVRLNDLSATNKYYSVLLTSYLQAYITNTLGPKPEGFVLTPSPRLLSTLVTVRANGDVAAVALGAANNLTLNRAVLDADNIKLRVYYSRL</sequence>
<dbReference type="AlphaFoldDB" id="A0A5D6V9Y3"/>